<protein>
    <submittedName>
        <fullName evidence="1">Uncharacterized protein</fullName>
    </submittedName>
</protein>
<keyword evidence="2" id="KW-1185">Reference proteome</keyword>
<evidence type="ECO:0000313" key="2">
    <source>
        <dbReference type="Proteomes" id="UP000753961"/>
    </source>
</evidence>
<proteinExistence type="predicted"/>
<dbReference type="EMBL" id="JAHVHU010000002">
    <property type="protein sequence ID" value="MBY5956941.1"/>
    <property type="molecule type" value="Genomic_DNA"/>
</dbReference>
<reference evidence="1" key="1">
    <citation type="submission" date="2021-06" db="EMBL/GenBank/DDBJ databases">
        <title>44 bacteria genomes isolated from Dapeng, Shenzhen.</title>
        <authorList>
            <person name="Zheng W."/>
            <person name="Yu S."/>
            <person name="Huang Y."/>
        </authorList>
    </citation>
    <scope>NUCLEOTIDE SEQUENCE</scope>
    <source>
        <strain evidence="1">DP5N28-2</strain>
    </source>
</reference>
<accession>A0A953HUW1</accession>
<organism evidence="1 2">
    <name type="scientific">Membranihabitans marinus</name>
    <dbReference type="NCBI Taxonomy" id="1227546"/>
    <lineage>
        <taxon>Bacteria</taxon>
        <taxon>Pseudomonadati</taxon>
        <taxon>Bacteroidota</taxon>
        <taxon>Saprospiria</taxon>
        <taxon>Saprospirales</taxon>
        <taxon>Saprospiraceae</taxon>
        <taxon>Membranihabitans</taxon>
    </lineage>
</organism>
<dbReference type="AlphaFoldDB" id="A0A953HUW1"/>
<dbReference type="RefSeq" id="WP_222578455.1">
    <property type="nucleotide sequence ID" value="NZ_JAHVHU010000002.1"/>
</dbReference>
<comment type="caution">
    <text evidence="1">The sequence shown here is derived from an EMBL/GenBank/DDBJ whole genome shotgun (WGS) entry which is preliminary data.</text>
</comment>
<sequence length="294" mass="33600">MIKLHATAEEKEQIDTRRQFLKLGMGAFTPVLLSGIFSTKQNSLSEKSSNKLKYQCLDYGRSFICNTAAFNSVRMWIESRTIVVDEQSGKEVVYYQGGSCKSENTFGEKDLFYEDNYDFLPIFGDGKVLVFRRHSNVRKDKNYRSIKKMVDMWGADPNIVLPKPKSITELKTWKDIEKATAAGTPIVTQTEIWNEETGLRAIIECPCKTMNISHPKKMYQIDTGPVALPDLSQRYPEMMEGLRLAYLAFNTDSFTDFVVEVPTPIQNEFKNGAHVYHYSEHISVTAKNKLFVVL</sequence>
<name>A0A953HUW1_9BACT</name>
<gene>
    <name evidence="1" type="ORF">KUV50_02260</name>
</gene>
<dbReference type="Proteomes" id="UP000753961">
    <property type="component" value="Unassembled WGS sequence"/>
</dbReference>
<evidence type="ECO:0000313" key="1">
    <source>
        <dbReference type="EMBL" id="MBY5956941.1"/>
    </source>
</evidence>